<dbReference type="GO" id="GO:0003700">
    <property type="term" value="F:DNA-binding transcription factor activity"/>
    <property type="evidence" value="ECO:0007669"/>
    <property type="project" value="InterPro"/>
</dbReference>
<dbReference type="Proteomes" id="UP000005926">
    <property type="component" value="Unassembled WGS sequence"/>
</dbReference>
<keyword evidence="2" id="KW-0805">Transcription regulation</keyword>
<reference evidence="5 6" key="1">
    <citation type="submission" date="2009-08" db="EMBL/GenBank/DDBJ databases">
        <authorList>
            <person name="Muzny D."/>
            <person name="Qin X."/>
            <person name="Deng J."/>
            <person name="Jiang H."/>
            <person name="Liu Y."/>
            <person name="Qu J."/>
            <person name="Song X.-Z."/>
            <person name="Zhang L."/>
            <person name="Thornton R."/>
            <person name="Coyle M."/>
            <person name="Francisco L."/>
            <person name="Jackson L."/>
            <person name="Javaid M."/>
            <person name="Korchina V."/>
            <person name="Kovar C."/>
            <person name="Mata R."/>
            <person name="Mathew T."/>
            <person name="Ngo R."/>
            <person name="Nguyen L."/>
            <person name="Nguyen N."/>
            <person name="Okwuonu G."/>
            <person name="Ongeri F."/>
            <person name="Pham C."/>
            <person name="Simmons D."/>
            <person name="Wilczek-Boney K."/>
            <person name="Hale W."/>
            <person name="Jakkamsetti A."/>
            <person name="Pham P."/>
            <person name="Ruth R."/>
            <person name="San Lucas F."/>
            <person name="Warren J."/>
            <person name="Zhang J."/>
            <person name="Zhao Z."/>
            <person name="Zhou C."/>
            <person name="Zhu D."/>
            <person name="Lee S."/>
            <person name="Bess C."/>
            <person name="Blankenburg K."/>
            <person name="Forbes L."/>
            <person name="Fu Q."/>
            <person name="Gubbala S."/>
            <person name="Hirani K."/>
            <person name="Jayaseelan J.C."/>
            <person name="Lara F."/>
            <person name="Munidasa M."/>
            <person name="Palculict T."/>
            <person name="Patil S."/>
            <person name="Pu L.-L."/>
            <person name="Saada N."/>
            <person name="Tang L."/>
            <person name="Weissenberger G."/>
            <person name="Zhu Y."/>
            <person name="Hemphill L."/>
            <person name="Shang Y."/>
            <person name="Youmans B."/>
            <person name="Ayvaz T."/>
            <person name="Ross M."/>
            <person name="Santibanez J."/>
            <person name="Aqrawi P."/>
            <person name="Gross S."/>
            <person name="Joshi V."/>
            <person name="Fowler G."/>
            <person name="Nazareth L."/>
            <person name="Reid J."/>
            <person name="Worley K."/>
            <person name="Petrosino J."/>
            <person name="Highlander S."/>
            <person name="Gibbs R."/>
        </authorList>
    </citation>
    <scope>NUCLEOTIDE SEQUENCE [LARGE SCALE GENOMIC DNA]</scope>
    <source>
        <strain evidence="5 6">ATCC 49175</strain>
    </source>
</reference>
<evidence type="ECO:0000259" key="4">
    <source>
        <dbReference type="PROSITE" id="PS50931"/>
    </source>
</evidence>
<name>C8NHC0_9LACT</name>
<keyword evidence="6" id="KW-1185">Reference proteome</keyword>
<dbReference type="PANTHER" id="PTHR30126:SF93">
    <property type="entry name" value="HTH LYSR-TYPE DOMAIN-CONTAINING PROTEIN"/>
    <property type="match status" value="1"/>
</dbReference>
<dbReference type="AlphaFoldDB" id="C8NHC0"/>
<dbReference type="eggNOG" id="COG0583">
    <property type="taxonomic scope" value="Bacteria"/>
</dbReference>
<evidence type="ECO:0000313" key="5">
    <source>
        <dbReference type="EMBL" id="EEW37097.1"/>
    </source>
</evidence>
<dbReference type="HOGENOM" id="CLU_039613_6_1_9"/>
<evidence type="ECO:0000256" key="3">
    <source>
        <dbReference type="ARBA" id="ARBA00023163"/>
    </source>
</evidence>
<comment type="similarity">
    <text evidence="1">Belongs to the LysR transcriptional regulatory family.</text>
</comment>
<sequence>MNFNDMKIFVTIYETKSINKSSKILQYAQSNLSARLKVIETELGAKLFLRNYNGLVPTEKGDLFYQFCKETSNNLENLKKRISKAKVRVLISELLLNHDINNLHTIDLGISDITIKKTSEIPSVAQQEDFDKIFCFQEIKNLKNYDEILGNIEAMYFCSSNQLVAKETPFLINKDENCPFRKRTVREFAHLKEFVEIDSFENIITLVEKGQGIALLPTWLKNRLNIKPYTQDFVNIPFYQYGKKV</sequence>
<dbReference type="GeneID" id="78412063"/>
<evidence type="ECO:0000313" key="6">
    <source>
        <dbReference type="Proteomes" id="UP000005926"/>
    </source>
</evidence>
<dbReference type="GO" id="GO:0000976">
    <property type="term" value="F:transcription cis-regulatory region binding"/>
    <property type="evidence" value="ECO:0007669"/>
    <property type="project" value="TreeGrafter"/>
</dbReference>
<dbReference type="InterPro" id="IPR036388">
    <property type="entry name" value="WH-like_DNA-bd_sf"/>
</dbReference>
<evidence type="ECO:0000256" key="2">
    <source>
        <dbReference type="ARBA" id="ARBA00023015"/>
    </source>
</evidence>
<dbReference type="STRING" id="638301.HMPREF0444_1315"/>
<dbReference type="EMBL" id="ACKZ01000020">
    <property type="protein sequence ID" value="EEW37097.1"/>
    <property type="molecule type" value="Genomic_DNA"/>
</dbReference>
<dbReference type="Pfam" id="PF00126">
    <property type="entry name" value="HTH_1"/>
    <property type="match status" value="1"/>
</dbReference>
<dbReference type="PANTHER" id="PTHR30126">
    <property type="entry name" value="HTH-TYPE TRANSCRIPTIONAL REGULATOR"/>
    <property type="match status" value="1"/>
</dbReference>
<dbReference type="PROSITE" id="PS50931">
    <property type="entry name" value="HTH_LYSR"/>
    <property type="match status" value="1"/>
</dbReference>
<dbReference type="InterPro" id="IPR000847">
    <property type="entry name" value="LysR_HTH_N"/>
</dbReference>
<dbReference type="InterPro" id="IPR036390">
    <property type="entry name" value="WH_DNA-bd_sf"/>
</dbReference>
<dbReference type="SUPFAM" id="SSF46785">
    <property type="entry name" value="Winged helix' DNA-binding domain"/>
    <property type="match status" value="1"/>
</dbReference>
<accession>C8NHC0</accession>
<comment type="caution">
    <text evidence="5">The sequence shown here is derived from an EMBL/GenBank/DDBJ whole genome shotgun (WGS) entry which is preliminary data.</text>
</comment>
<evidence type="ECO:0000256" key="1">
    <source>
        <dbReference type="ARBA" id="ARBA00009437"/>
    </source>
</evidence>
<proteinExistence type="inferred from homology"/>
<dbReference type="Gene3D" id="1.10.10.10">
    <property type="entry name" value="Winged helix-like DNA-binding domain superfamily/Winged helix DNA-binding domain"/>
    <property type="match status" value="1"/>
</dbReference>
<protein>
    <submittedName>
        <fullName evidence="5">Transcriptional regulator, LysR family</fullName>
    </submittedName>
</protein>
<keyword evidence="3" id="KW-0804">Transcription</keyword>
<organism evidence="5 6">
    <name type="scientific">Granulicatella adiacens ATCC 49175</name>
    <dbReference type="NCBI Taxonomy" id="638301"/>
    <lineage>
        <taxon>Bacteria</taxon>
        <taxon>Bacillati</taxon>
        <taxon>Bacillota</taxon>
        <taxon>Bacilli</taxon>
        <taxon>Lactobacillales</taxon>
        <taxon>Carnobacteriaceae</taxon>
        <taxon>Granulicatella</taxon>
    </lineage>
</organism>
<dbReference type="RefSeq" id="WP_005607650.1">
    <property type="nucleotide sequence ID" value="NZ_CP102283.1"/>
</dbReference>
<feature type="domain" description="HTH lysR-type" evidence="4">
    <location>
        <begin position="1"/>
        <end position="58"/>
    </location>
</feature>
<gene>
    <name evidence="5" type="ORF">HMPREF0444_1315</name>
</gene>